<evidence type="ECO:0008006" key="3">
    <source>
        <dbReference type="Google" id="ProtNLM"/>
    </source>
</evidence>
<dbReference type="EMBL" id="AP023086">
    <property type="protein sequence ID" value="BCD98637.1"/>
    <property type="molecule type" value="Genomic_DNA"/>
</dbReference>
<gene>
    <name evidence="1" type="ORF">MARGE09_P2838</name>
</gene>
<dbReference type="KEGG" id="marq:MARGE09_P2838"/>
<evidence type="ECO:0000313" key="2">
    <source>
        <dbReference type="Proteomes" id="UP001320119"/>
    </source>
</evidence>
<keyword evidence="2" id="KW-1185">Reference proteome</keyword>
<dbReference type="Proteomes" id="UP001320119">
    <property type="component" value="Chromosome"/>
</dbReference>
<evidence type="ECO:0000313" key="1">
    <source>
        <dbReference type="EMBL" id="BCD98637.1"/>
    </source>
</evidence>
<reference evidence="1 2" key="1">
    <citation type="journal article" date="2022" name="IScience">
        <title>An ultrasensitive nanofiber-based assay for enzymatic hydrolysis and deep-sea microbial degradation of cellulose.</title>
        <authorList>
            <person name="Tsudome M."/>
            <person name="Tachioka M."/>
            <person name="Miyazaki M."/>
            <person name="Uchimura K."/>
            <person name="Tsuda M."/>
            <person name="Takaki Y."/>
            <person name="Deguchi S."/>
        </authorList>
    </citation>
    <scope>NUCLEOTIDE SEQUENCE [LARGE SCALE GENOMIC DNA]</scope>
    <source>
        <strain evidence="1 2">GE09</strain>
    </source>
</reference>
<protein>
    <recommendedName>
        <fullName evidence="3">Bacterial surface antigen (D15) domain-containing protein</fullName>
    </recommendedName>
</protein>
<organism evidence="1 2">
    <name type="scientific">Marinagarivorans cellulosilyticus</name>
    <dbReference type="NCBI Taxonomy" id="2721545"/>
    <lineage>
        <taxon>Bacteria</taxon>
        <taxon>Pseudomonadati</taxon>
        <taxon>Pseudomonadota</taxon>
        <taxon>Gammaproteobacteria</taxon>
        <taxon>Cellvibrionales</taxon>
        <taxon>Cellvibrionaceae</taxon>
        <taxon>Marinagarivorans</taxon>
    </lineage>
</organism>
<dbReference type="AlphaFoldDB" id="A0AAN1WJF2"/>
<sequence>MNYSQYLPVSSNHIIALSLNASEVDGDTPFFLKPSLNMRGFVTTKYQDEAAASTHIEWRYKFSTRWGSMVSYEAGSVGSSLSKLKNIILSVGAGIRWKIQKDNNLNLGVDVGVSKDDSAFYIVIGEKF</sequence>
<proteinExistence type="predicted"/>
<dbReference type="Gene3D" id="2.40.160.50">
    <property type="entry name" value="membrane protein fhac: a member of the omp85/tpsb transporter family"/>
    <property type="match status" value="1"/>
</dbReference>
<accession>A0AAN1WJF2</accession>
<name>A0AAN1WJF2_9GAMM</name>